<proteinExistence type="predicted"/>
<dbReference type="Pfam" id="PF05299">
    <property type="entry name" value="Peptidase_M61"/>
    <property type="match status" value="1"/>
</dbReference>
<keyword evidence="1" id="KW-0732">Signal</keyword>
<dbReference type="SUPFAM" id="SSF55486">
    <property type="entry name" value="Metalloproteases ('zincins'), catalytic domain"/>
    <property type="match status" value="1"/>
</dbReference>
<dbReference type="InterPro" id="IPR007963">
    <property type="entry name" value="Peptidase_M61_catalytic"/>
</dbReference>
<comment type="caution">
    <text evidence="4">The sequence shown here is derived from an EMBL/GenBank/DDBJ whole genome shotgun (WGS) entry which is preliminary data.</text>
</comment>
<evidence type="ECO:0000313" key="4">
    <source>
        <dbReference type="EMBL" id="OJX61237.1"/>
    </source>
</evidence>
<evidence type="ECO:0000256" key="1">
    <source>
        <dbReference type="SAM" id="SignalP"/>
    </source>
</evidence>
<dbReference type="SUPFAM" id="SSF50156">
    <property type="entry name" value="PDZ domain-like"/>
    <property type="match status" value="1"/>
</dbReference>
<dbReference type="Gene3D" id="2.60.40.3650">
    <property type="match status" value="1"/>
</dbReference>
<name>A0A1M3L6P7_9BACT</name>
<dbReference type="InterPro" id="IPR040756">
    <property type="entry name" value="Peptidase_M61_N"/>
</dbReference>
<dbReference type="Proteomes" id="UP000184233">
    <property type="component" value="Unassembled WGS sequence"/>
</dbReference>
<dbReference type="EMBL" id="MKVH01000002">
    <property type="protein sequence ID" value="OJX61237.1"/>
    <property type="molecule type" value="Genomic_DNA"/>
</dbReference>
<dbReference type="Gene3D" id="2.30.42.10">
    <property type="match status" value="1"/>
</dbReference>
<evidence type="ECO:0000259" key="2">
    <source>
        <dbReference type="Pfam" id="PF05299"/>
    </source>
</evidence>
<sequence length="617" mass="69881">MTPHIASCRPVFSRLPVAAAILLCLGSIGMFAAENYQVHISLRNVTNDRVHVEVRTPAVSTNEATFVFPATTPGTYEQHNWWRFVHNFQAFDDKGVQIQVRRSADSQFVITQARRLAKVTYDVDDSFDDRDTSHPDIFPPAGTDIEADSLFVINHSGFVGYIDGMQKRPYTVKVDKPRWLYGGTALTIKALNDSTDEYGVTSYDELVDSPVLYSRPDTATFTVAGVKVLVALAHRGSERYAQRYAAALARVTQSIGKFLPTMPVDRYAFLFYLWNGDTNAVSKKTAYFGALEHSYSSFYFWQKTPMTQGVDETAAHEFLHILVPLTLHSEEIEKFDFRNPKMSKHLWLYEGVTEYFAHLAQLHDSTITEQAFMNLMKVKARSLNVLPKEFSLTSFSKNVLTPENQHWYPLIYEYGALNGFLLDILLRSESKGKQGIRDLIYTLSAKYGRTRAFEDDSLFAEIGRVTSPAVVDYCRRYIEGTERIPVQDMLARIGWKFDSVRTVQALTFDIHGDFVQEESASKFVLHPGEKNPLGIKDGDALVKVDGKPFMEVDRPTWERLVRPSTNDYMTVTVSRGGEEVTLTGVPVMGERKDRNVFEVDPNATDAQKALRSSVFYQ</sequence>
<evidence type="ECO:0008006" key="6">
    <source>
        <dbReference type="Google" id="ProtNLM"/>
    </source>
</evidence>
<feature type="signal peptide" evidence="1">
    <location>
        <begin position="1"/>
        <end position="32"/>
    </location>
</feature>
<evidence type="ECO:0000259" key="3">
    <source>
        <dbReference type="Pfam" id="PF17899"/>
    </source>
</evidence>
<feature type="domain" description="Peptidase M61 N-terminal" evidence="3">
    <location>
        <begin position="37"/>
        <end position="214"/>
    </location>
</feature>
<accession>A0A1M3L6P7</accession>
<feature type="domain" description="Peptidase M61 catalytic" evidence="2">
    <location>
        <begin position="313"/>
        <end position="384"/>
    </location>
</feature>
<dbReference type="AlphaFoldDB" id="A0A1M3L6P7"/>
<dbReference type="Pfam" id="PF17899">
    <property type="entry name" value="Peptidase_M61_N"/>
    <property type="match status" value="1"/>
</dbReference>
<dbReference type="InterPro" id="IPR036034">
    <property type="entry name" value="PDZ_sf"/>
</dbReference>
<dbReference type="Gene3D" id="1.10.390.10">
    <property type="entry name" value="Neutral Protease Domain 2"/>
    <property type="match status" value="1"/>
</dbReference>
<feature type="chain" id="PRO_5012273720" description="Peptidase M61" evidence="1">
    <location>
        <begin position="33"/>
        <end position="617"/>
    </location>
</feature>
<organism evidence="4 5">
    <name type="scientific">Candidatus Kapaibacterium thiocyanatum</name>
    <dbReference type="NCBI Taxonomy" id="1895771"/>
    <lineage>
        <taxon>Bacteria</taxon>
        <taxon>Pseudomonadati</taxon>
        <taxon>Candidatus Kapaibacteriota</taxon>
        <taxon>Candidatus Kapaibacteriia</taxon>
        <taxon>Candidatus Kapaibacteriales</taxon>
        <taxon>Candidatus Kapaibacteriaceae</taxon>
        <taxon>Candidatus Kapaibacterium</taxon>
    </lineage>
</organism>
<protein>
    <recommendedName>
        <fullName evidence="6">Peptidase M61</fullName>
    </recommendedName>
</protein>
<dbReference type="STRING" id="1895771.BGO89_01250"/>
<evidence type="ECO:0000313" key="5">
    <source>
        <dbReference type="Proteomes" id="UP000184233"/>
    </source>
</evidence>
<reference evidence="4 5" key="1">
    <citation type="submission" date="2016-09" db="EMBL/GenBank/DDBJ databases">
        <title>Genome-resolved meta-omics ties microbial dynamics to process performance in biotechnology for thiocyanate degradation.</title>
        <authorList>
            <person name="Kantor R.S."/>
            <person name="Huddy R.J."/>
            <person name="Iyer R."/>
            <person name="Thomas B.C."/>
            <person name="Brown C.T."/>
            <person name="Anantharaman K."/>
            <person name="Tringe S."/>
            <person name="Hettich R.L."/>
            <person name="Harrison S.T."/>
            <person name="Banfield J.F."/>
        </authorList>
    </citation>
    <scope>NUCLEOTIDE SEQUENCE [LARGE SCALE GENOMIC DNA]</scope>
    <source>
        <strain evidence="4">59-99</strain>
    </source>
</reference>
<gene>
    <name evidence="4" type="ORF">BGO89_01250</name>
</gene>
<dbReference type="InterPro" id="IPR027268">
    <property type="entry name" value="Peptidase_M4/M1_CTD_sf"/>
</dbReference>